<dbReference type="AlphaFoldDB" id="M1WLI1"/>
<gene>
    <name evidence="6 8" type="primary">phnN</name>
    <name evidence="8" type="ordered locus">BN4_10668</name>
</gene>
<keyword evidence="5 6" id="KW-0067">ATP-binding</keyword>
<evidence type="ECO:0000256" key="5">
    <source>
        <dbReference type="ARBA" id="ARBA00022840"/>
    </source>
</evidence>
<reference evidence="9" key="2">
    <citation type="journal article" date="2013" name="Stand. Genomic Sci.">
        <title>Complete genome sequence of Desulfocapsa sulfexigens, a marine deltaproteobacterium specialized in disproportionating inorganic sulfur compounds.</title>
        <authorList>
            <person name="Finster K.W."/>
            <person name="Kjeldsen K.U."/>
            <person name="Kube M."/>
            <person name="Reinhardt R."/>
            <person name="Mussmann M."/>
            <person name="Amann R."/>
            <person name="Schreiber L."/>
        </authorList>
    </citation>
    <scope>NUCLEOTIDE SEQUENCE [LARGE SCALE GENOMIC DNA]</scope>
    <source>
        <strain evidence="9">DSM 10523 / SB164P1</strain>
    </source>
</reference>
<evidence type="ECO:0000256" key="4">
    <source>
        <dbReference type="ARBA" id="ARBA00022741"/>
    </source>
</evidence>
<dbReference type="GO" id="GO:0033863">
    <property type="term" value="F:ribose 1,5-bisphosphate phosphokinase activity"/>
    <property type="evidence" value="ECO:0007669"/>
    <property type="project" value="UniProtKB-UniRule"/>
</dbReference>
<comment type="pathway">
    <text evidence="2 6">Metabolic intermediate biosynthesis; 5-phospho-alpha-D-ribose 1-diphosphate biosynthesis; 5-phospho-alpha-D-ribose 1-diphosphate from D-ribose 5-phosphate (route II): step 3/3.</text>
</comment>
<dbReference type="HAMAP" id="MF_00836">
    <property type="entry name" value="PhnN"/>
    <property type="match status" value="1"/>
</dbReference>
<dbReference type="HOGENOM" id="CLU_102477_0_0_7"/>
<reference evidence="8 9" key="1">
    <citation type="journal article" date="2013" name="PLoS ONE">
        <title>The first genomic and proteomic characterization of a deep-sea sulfate reducer: insights into the piezophilic lifestyle of Desulfovibrio piezophilus.</title>
        <authorList>
            <person name="Pradel N."/>
            <person name="Ji B."/>
            <person name="Gimenez G."/>
            <person name="Talla E."/>
            <person name="Lenoble P."/>
            <person name="Garel M."/>
            <person name="Tamburini C."/>
            <person name="Fourquet P."/>
            <person name="Lebrun R."/>
            <person name="Bertin P."/>
            <person name="Denis Y."/>
            <person name="Pophillat M."/>
            <person name="Barbe V."/>
            <person name="Ollivier B."/>
            <person name="Dolla A."/>
        </authorList>
    </citation>
    <scope>NUCLEOTIDE SEQUENCE [LARGE SCALE GENOMIC DNA]</scope>
    <source>
        <strain evidence="9">DSM 10523 / SB164P1</strain>
    </source>
</reference>
<evidence type="ECO:0000313" key="8">
    <source>
        <dbReference type="EMBL" id="CCH47905.1"/>
    </source>
</evidence>
<dbReference type="STRING" id="1322246.BN4_10668"/>
<dbReference type="GO" id="GO:0019634">
    <property type="term" value="P:organic phosphonate metabolic process"/>
    <property type="evidence" value="ECO:0007669"/>
    <property type="project" value="UniProtKB-UniRule"/>
</dbReference>
<dbReference type="InterPro" id="IPR027417">
    <property type="entry name" value="P-loop_NTPase"/>
</dbReference>
<dbReference type="SUPFAM" id="SSF52540">
    <property type="entry name" value="P-loop containing nucleoside triphosphate hydrolases"/>
    <property type="match status" value="1"/>
</dbReference>
<dbReference type="eggNOG" id="COG3709">
    <property type="taxonomic scope" value="Bacteria"/>
</dbReference>
<dbReference type="PATRIC" id="fig|879567.3.peg.690"/>
<protein>
    <recommendedName>
        <fullName evidence="6">Ribose 1,5-bisphosphate phosphokinase PhnN</fullName>
        <ecNumber evidence="6">2.7.4.23</ecNumber>
    </recommendedName>
    <alternativeName>
        <fullName evidence="6">Ribose 1,5-bisphosphokinase</fullName>
    </alternativeName>
</protein>
<dbReference type="GO" id="GO:0005829">
    <property type="term" value="C:cytosol"/>
    <property type="evidence" value="ECO:0007669"/>
    <property type="project" value="TreeGrafter"/>
</dbReference>
<dbReference type="RefSeq" id="WP_015413959.1">
    <property type="nucleotide sequence ID" value="NC_020409.1"/>
</dbReference>
<dbReference type="OrthoDB" id="341217at2"/>
<sequence>MKNGRLIYVVGPSGCGKDSVINYARARCPGKEAIFAHRYITRPITLGSENHIYLHPDEFKARLDRNLFALQWDSHGFRYGIGAEIDLWMDAGFPVIMNGSRAYLSEASSRYPNIVPILVTVETEILRQRLLARGRESGEEIESRLQRANAFGVEHPSLQTIDNSGELVEAGESLLKLVRGKLTRVRHGDQNKISFSH</sequence>
<dbReference type="GO" id="GO:0005524">
    <property type="term" value="F:ATP binding"/>
    <property type="evidence" value="ECO:0007669"/>
    <property type="project" value="UniProtKB-KW"/>
</dbReference>
<dbReference type="InterPro" id="IPR008145">
    <property type="entry name" value="GK/Ca_channel_bsu"/>
</dbReference>
<evidence type="ECO:0000256" key="1">
    <source>
        <dbReference type="ARBA" id="ARBA00000373"/>
    </source>
</evidence>
<comment type="function">
    <text evidence="6">Catalyzes the phosphorylation of ribose 1,5-bisphosphate to 5-phospho-D-ribosyl alpha-1-diphosphate (PRPP).</text>
</comment>
<comment type="catalytic activity">
    <reaction evidence="1 6">
        <text>alpha-D-ribose 1,5-bisphosphate + ATP = 5-phospho-alpha-D-ribose 1-diphosphate + ADP</text>
        <dbReference type="Rhea" id="RHEA:20109"/>
        <dbReference type="ChEBI" id="CHEBI:30616"/>
        <dbReference type="ChEBI" id="CHEBI:58017"/>
        <dbReference type="ChEBI" id="CHEBI:68688"/>
        <dbReference type="ChEBI" id="CHEBI:456216"/>
        <dbReference type="EC" id="2.7.4.23"/>
    </reaction>
</comment>
<dbReference type="NCBIfam" id="NF007485">
    <property type="entry name" value="PRK10078.1"/>
    <property type="match status" value="1"/>
</dbReference>
<keyword evidence="3 6" id="KW-0808">Transferase</keyword>
<dbReference type="PANTHER" id="PTHR23117">
    <property type="entry name" value="GUANYLATE KINASE-RELATED"/>
    <property type="match status" value="1"/>
</dbReference>
<name>M1WLI1_PSEP2</name>
<evidence type="ECO:0000259" key="7">
    <source>
        <dbReference type="SMART" id="SM00072"/>
    </source>
</evidence>
<dbReference type="Proteomes" id="UP000011724">
    <property type="component" value="Chromosome"/>
</dbReference>
<feature type="domain" description="Guanylate kinase/L-type calcium channel beta subunit" evidence="7">
    <location>
        <begin position="3"/>
        <end position="182"/>
    </location>
</feature>
<dbReference type="EMBL" id="FO203427">
    <property type="protein sequence ID" value="CCH47905.1"/>
    <property type="molecule type" value="Genomic_DNA"/>
</dbReference>
<accession>M1WLI1</accession>
<dbReference type="NCBIfam" id="TIGR02322">
    <property type="entry name" value="phosphon_PhnN"/>
    <property type="match status" value="1"/>
</dbReference>
<dbReference type="EC" id="2.7.4.23" evidence="6"/>
<dbReference type="BioCyc" id="DPIE1322246:BN4_RS03435-MONOMER"/>
<dbReference type="UniPathway" id="UPA00087">
    <property type="reaction ID" value="UER00175"/>
</dbReference>
<organism evidence="8 9">
    <name type="scientific">Pseudodesulfovibrio piezophilus (strain DSM 21447 / JCM 15486 / C1TLV30)</name>
    <name type="common">Desulfovibrio piezophilus</name>
    <dbReference type="NCBI Taxonomy" id="1322246"/>
    <lineage>
        <taxon>Bacteria</taxon>
        <taxon>Pseudomonadati</taxon>
        <taxon>Thermodesulfobacteriota</taxon>
        <taxon>Desulfovibrionia</taxon>
        <taxon>Desulfovibrionales</taxon>
        <taxon>Desulfovibrionaceae</taxon>
    </lineage>
</organism>
<keyword evidence="4 6" id="KW-0547">Nucleotide-binding</keyword>
<proteinExistence type="inferred from homology"/>
<dbReference type="KEGG" id="dpi:BN4_10668"/>
<dbReference type="Gene3D" id="3.40.50.300">
    <property type="entry name" value="P-loop containing nucleotide triphosphate hydrolases"/>
    <property type="match status" value="1"/>
</dbReference>
<dbReference type="InterPro" id="IPR012699">
    <property type="entry name" value="PhnN"/>
</dbReference>
<evidence type="ECO:0000256" key="2">
    <source>
        <dbReference type="ARBA" id="ARBA00005069"/>
    </source>
</evidence>
<comment type="caution">
    <text evidence="6">Lacks conserved residue(s) required for the propagation of feature annotation.</text>
</comment>
<comment type="similarity">
    <text evidence="6">Belongs to the ribose 1,5-bisphosphokinase family.</text>
</comment>
<dbReference type="GO" id="GO:0006015">
    <property type="term" value="P:5-phosphoribose 1-diphosphate biosynthetic process"/>
    <property type="evidence" value="ECO:0007669"/>
    <property type="project" value="UniProtKB-UniRule"/>
</dbReference>
<evidence type="ECO:0000256" key="6">
    <source>
        <dbReference type="HAMAP-Rule" id="MF_00836"/>
    </source>
</evidence>
<keyword evidence="9" id="KW-1185">Reference proteome</keyword>
<evidence type="ECO:0000313" key="9">
    <source>
        <dbReference type="Proteomes" id="UP000011724"/>
    </source>
</evidence>
<dbReference type="PANTHER" id="PTHR23117:SF8">
    <property type="entry name" value="RIBOSE 1,5-BISPHOSPHATE PHOSPHOKINASE PHNN"/>
    <property type="match status" value="1"/>
</dbReference>
<evidence type="ECO:0000256" key="3">
    <source>
        <dbReference type="ARBA" id="ARBA00022679"/>
    </source>
</evidence>
<dbReference type="SMART" id="SM00072">
    <property type="entry name" value="GuKc"/>
    <property type="match status" value="1"/>
</dbReference>